<keyword evidence="14" id="KW-1185">Reference proteome</keyword>
<keyword evidence="5 10" id="KW-1133">Transmembrane helix</keyword>
<dbReference type="InterPro" id="IPR000832">
    <property type="entry name" value="GPCR_2_secretin-like"/>
</dbReference>
<evidence type="ECO:0000256" key="7">
    <source>
        <dbReference type="ARBA" id="ARBA00023157"/>
    </source>
</evidence>
<accession>A0A7I8VB79</accession>
<feature type="transmembrane region" description="Helical" evidence="10">
    <location>
        <begin position="662"/>
        <end position="686"/>
    </location>
</feature>
<evidence type="ECO:0000256" key="3">
    <source>
        <dbReference type="ARBA" id="ARBA00022475"/>
    </source>
</evidence>
<evidence type="ECO:0000259" key="11">
    <source>
        <dbReference type="PROSITE" id="PS50221"/>
    </source>
</evidence>
<feature type="transmembrane region" description="Helical" evidence="10">
    <location>
        <begin position="698"/>
        <end position="716"/>
    </location>
</feature>
<dbReference type="AlphaFoldDB" id="A0A7I8VB79"/>
<gene>
    <name evidence="13" type="ORF">DGYR_LOCUS1020</name>
</gene>
<feature type="transmembrane region" description="Helical" evidence="10">
    <location>
        <begin position="788"/>
        <end position="807"/>
    </location>
</feature>
<dbReference type="Proteomes" id="UP000549394">
    <property type="component" value="Unassembled WGS sequence"/>
</dbReference>
<feature type="compositionally biased region" description="Polar residues" evidence="9">
    <location>
        <begin position="185"/>
        <end position="199"/>
    </location>
</feature>
<evidence type="ECO:0000256" key="4">
    <source>
        <dbReference type="ARBA" id="ARBA00022692"/>
    </source>
</evidence>
<organism evidence="13 14">
    <name type="scientific">Dimorphilus gyrociliatus</name>
    <dbReference type="NCBI Taxonomy" id="2664684"/>
    <lineage>
        <taxon>Eukaryota</taxon>
        <taxon>Metazoa</taxon>
        <taxon>Spiralia</taxon>
        <taxon>Lophotrochozoa</taxon>
        <taxon>Annelida</taxon>
        <taxon>Polychaeta</taxon>
        <taxon>Polychaeta incertae sedis</taxon>
        <taxon>Dinophilidae</taxon>
        <taxon>Dimorphilus</taxon>
    </lineage>
</organism>
<dbReference type="GO" id="GO:0007189">
    <property type="term" value="P:adenylate cyclase-activating G protein-coupled receptor signaling pathway"/>
    <property type="evidence" value="ECO:0007669"/>
    <property type="project" value="TreeGrafter"/>
</dbReference>
<evidence type="ECO:0000256" key="8">
    <source>
        <dbReference type="ARBA" id="ARBA00023180"/>
    </source>
</evidence>
<evidence type="ECO:0000256" key="6">
    <source>
        <dbReference type="ARBA" id="ARBA00023136"/>
    </source>
</evidence>
<dbReference type="Gene3D" id="2.60.120.740">
    <property type="match status" value="1"/>
</dbReference>
<comment type="caution">
    <text evidence="13">The sequence shown here is derived from an EMBL/GenBank/DDBJ whole genome shotgun (WGS) entry which is preliminary data.</text>
</comment>
<dbReference type="GO" id="GO:0007166">
    <property type="term" value="P:cell surface receptor signaling pathway"/>
    <property type="evidence" value="ECO:0007669"/>
    <property type="project" value="InterPro"/>
</dbReference>
<protein>
    <submittedName>
        <fullName evidence="13">DgyrCDS1062</fullName>
    </submittedName>
</protein>
<dbReference type="PROSITE" id="PS50261">
    <property type="entry name" value="G_PROTEIN_RECEP_F2_4"/>
    <property type="match status" value="1"/>
</dbReference>
<dbReference type="InterPro" id="IPR032471">
    <property type="entry name" value="AGRL2-4_GAIN_subdom_A"/>
</dbReference>
<evidence type="ECO:0000256" key="1">
    <source>
        <dbReference type="ARBA" id="ARBA00004651"/>
    </source>
</evidence>
<keyword evidence="8" id="KW-0325">Glycoprotein</keyword>
<keyword evidence="4 10" id="KW-0812">Transmembrane</keyword>
<feature type="region of interest" description="Disordered" evidence="9">
    <location>
        <begin position="1022"/>
        <end position="1049"/>
    </location>
</feature>
<dbReference type="SUPFAM" id="SSF81321">
    <property type="entry name" value="Family A G protein-coupled receptor-like"/>
    <property type="match status" value="1"/>
</dbReference>
<feature type="transmembrane region" description="Helical" evidence="10">
    <location>
        <begin position="813"/>
        <end position="835"/>
    </location>
</feature>
<feature type="compositionally biased region" description="Polar residues" evidence="9">
    <location>
        <begin position="146"/>
        <end position="159"/>
    </location>
</feature>
<dbReference type="GO" id="GO:0004930">
    <property type="term" value="F:G protein-coupled receptor activity"/>
    <property type="evidence" value="ECO:0007669"/>
    <property type="project" value="InterPro"/>
</dbReference>
<dbReference type="CDD" id="cd22823">
    <property type="entry name" value="Gal_Rha_Lectin"/>
    <property type="match status" value="1"/>
</dbReference>
<dbReference type="InterPro" id="IPR017981">
    <property type="entry name" value="GPCR_2-like_7TM"/>
</dbReference>
<feature type="domain" description="GAIN-B" evidence="11">
    <location>
        <begin position="405"/>
        <end position="576"/>
    </location>
</feature>
<dbReference type="FunFam" id="1.20.1070.10:FF:000058">
    <property type="entry name" value="Adhesion G protein-coupled receptor F5"/>
    <property type="match status" value="1"/>
</dbReference>
<dbReference type="PRINTS" id="PR00249">
    <property type="entry name" value="GPCRSECRETIN"/>
</dbReference>
<dbReference type="Gene3D" id="1.20.1070.10">
    <property type="entry name" value="Rhodopsin 7-helix transmembrane proteins"/>
    <property type="match status" value="1"/>
</dbReference>
<dbReference type="Gene3D" id="1.25.40.610">
    <property type="match status" value="1"/>
</dbReference>
<dbReference type="PANTHER" id="PTHR12011">
    <property type="entry name" value="ADHESION G-PROTEIN COUPLED RECEPTOR"/>
    <property type="match status" value="1"/>
</dbReference>
<dbReference type="Pfam" id="PF01825">
    <property type="entry name" value="GPS"/>
    <property type="match status" value="1"/>
</dbReference>
<keyword evidence="7" id="KW-1015">Disulfide bond</keyword>
<proteinExistence type="inferred from homology"/>
<evidence type="ECO:0000313" key="13">
    <source>
        <dbReference type="EMBL" id="CAD5111788.1"/>
    </source>
</evidence>
<keyword evidence="3" id="KW-1003">Cell membrane</keyword>
<comment type="subcellular location">
    <subcellularLocation>
        <location evidence="1">Cell membrane</location>
        <topology evidence="1">Multi-pass membrane protein</topology>
    </subcellularLocation>
</comment>
<dbReference type="InterPro" id="IPR000203">
    <property type="entry name" value="GPS"/>
</dbReference>
<keyword evidence="6 10" id="KW-0472">Membrane</keyword>
<feature type="region of interest" description="Disordered" evidence="9">
    <location>
        <begin position="146"/>
        <end position="210"/>
    </location>
</feature>
<evidence type="ECO:0000313" key="14">
    <source>
        <dbReference type="Proteomes" id="UP000549394"/>
    </source>
</evidence>
<dbReference type="PROSITE" id="PS50221">
    <property type="entry name" value="GAIN_B"/>
    <property type="match status" value="1"/>
</dbReference>
<dbReference type="Gene3D" id="2.60.220.50">
    <property type="match status" value="1"/>
</dbReference>
<dbReference type="SMART" id="SM00303">
    <property type="entry name" value="GPS"/>
    <property type="match status" value="1"/>
</dbReference>
<evidence type="ECO:0000256" key="2">
    <source>
        <dbReference type="ARBA" id="ARBA00007343"/>
    </source>
</evidence>
<dbReference type="InterPro" id="IPR046338">
    <property type="entry name" value="GAIN_dom_sf"/>
</dbReference>
<evidence type="ECO:0000259" key="12">
    <source>
        <dbReference type="PROSITE" id="PS50261"/>
    </source>
</evidence>
<feature type="compositionally biased region" description="Polar residues" evidence="9">
    <location>
        <begin position="1022"/>
        <end position="1043"/>
    </location>
</feature>
<dbReference type="InterPro" id="IPR057244">
    <property type="entry name" value="GAIN_B"/>
</dbReference>
<dbReference type="OrthoDB" id="1100386at2759"/>
<evidence type="ECO:0000256" key="5">
    <source>
        <dbReference type="ARBA" id="ARBA00022989"/>
    </source>
</evidence>
<name>A0A7I8VB79_9ANNE</name>
<comment type="similarity">
    <text evidence="2">Belongs to the G-protein coupled receptor 2 family. Adhesion G-protein coupled receptor (ADGR) subfamily.</text>
</comment>
<dbReference type="InterPro" id="IPR043159">
    <property type="entry name" value="Lectin_gal-bd_sf"/>
</dbReference>
<evidence type="ECO:0000256" key="9">
    <source>
        <dbReference type="SAM" id="MobiDB-lite"/>
    </source>
</evidence>
<dbReference type="Pfam" id="PF16489">
    <property type="entry name" value="GAIN"/>
    <property type="match status" value="1"/>
</dbReference>
<dbReference type="EMBL" id="CAJFCJ010000002">
    <property type="protein sequence ID" value="CAD5111788.1"/>
    <property type="molecule type" value="Genomic_DNA"/>
</dbReference>
<feature type="transmembrane region" description="Helical" evidence="10">
    <location>
        <begin position="587"/>
        <end position="612"/>
    </location>
</feature>
<dbReference type="GO" id="GO:0005886">
    <property type="term" value="C:plasma membrane"/>
    <property type="evidence" value="ECO:0007669"/>
    <property type="project" value="UniProtKB-SubCell"/>
</dbReference>
<sequence>MKIEYILQTIFIIAFLNRADGRNTILCFGHRVEVKCLKNFVLRIDFVFHGYDPREKVVCSAQPKENKELRLRDHSAKEYVLEMCRMKETCALEYKKKTFSNTEYPPYTYIMVFYTCIPGYVETTIPTTFKTTKFVNLKTTANMSSQEFNNVSGSPSLFTTEEDNRSTKIRPISSQTTAEADESKPTTPLSATKNTSEKLSTVKTTDTPTTKHHITVKESYTECLSIRSHDLFWGGVNVSLSEKFKIIKAICPDKKNQAERLCVYNEGWKNPNTSKCISPATSRLLDQLKKENIQADEAALEITKQTDNVQYAGDIEVLSEILERISSDVQDSSNQSIVEQITIAVTQSVSNLLDEDKKNTWMELSKNMKNQIASNLMLSVENSAMKRGKFVDQSKKINPIVTVNLEINIVQKNSFIEEYKFFPSTLKDDSINSKDINEIIVPRKAIPVASIQDDTFPIVFTEYSNVESYLSPSSGERDASKIFVNSKVIGAALPKNSSKDSTSLESDIFYIMQNKNTSESGKMLCSFWNYSTSNSGGSWSEYGCYQDHKSSNKTHTKCRCNHLTNFAVLLDISDVDSKLSETHRLNLMIITYVGCSISIVCLFLSFVCFVAFRRNLSKPSLGSTTNLIRINLTFTIMIAQLIFLTGISRTNDQVPCIIMGGLLFYFLLSSFTWMGLQGVAMYIVAVSVFDTTSSCLKYIFLLIGYGFPIVIIGVTAGFDHTAFKSDKYCWLNDRMIWAFIVPVLTVIIINFVMLFIVLSKIYGVSKGSNTKRVDDKVQKKRYLSMGKATISLLFVFGLGWVFGFLYISRDFVWAAYVFTALNSCQGAGIFIFHCAMEKTIQDSFRNWLRRQEWISQEGILQQHSKKFLLPSNITERNSTSVQASGDGYLSPEMCNSCKKDPGNIHNCLSCSQDTLDISSVSDHKITPISSSELDLNKTCDPIYEKMPDTSQEDSFIESEIEENIIDVNKYILLDKTTLQESNIGCPAKSNEFDNVKSGQNDLNKTQVNPSLNVSLRNMNYSNSHNTMESTPANLTVGSNSSVDSKIKFS</sequence>
<evidence type="ECO:0000256" key="10">
    <source>
        <dbReference type="SAM" id="Phobius"/>
    </source>
</evidence>
<dbReference type="PANTHER" id="PTHR12011:SF471">
    <property type="entry name" value="G-PROTEIN COUPLED RECEPTORS FAMILY 2 PROFILE 2 DOMAIN-CONTAINING PROTEIN"/>
    <property type="match status" value="1"/>
</dbReference>
<reference evidence="13 14" key="1">
    <citation type="submission" date="2020-08" db="EMBL/GenBank/DDBJ databases">
        <authorList>
            <person name="Hejnol A."/>
        </authorList>
    </citation>
    <scope>NUCLEOTIDE SEQUENCE [LARGE SCALE GENOMIC DNA]</scope>
</reference>
<feature type="transmembrane region" description="Helical" evidence="10">
    <location>
        <begin position="736"/>
        <end position="758"/>
    </location>
</feature>
<feature type="domain" description="G-protein coupled receptors family 2 profile 2" evidence="12">
    <location>
        <begin position="587"/>
        <end position="837"/>
    </location>
</feature>
<dbReference type="Pfam" id="PF00002">
    <property type="entry name" value="7tm_2"/>
    <property type="match status" value="1"/>
</dbReference>
<feature type="transmembrane region" description="Helical" evidence="10">
    <location>
        <begin position="632"/>
        <end position="650"/>
    </location>
</feature>